<evidence type="ECO:0000256" key="5">
    <source>
        <dbReference type="ARBA" id="ARBA00023163"/>
    </source>
</evidence>
<evidence type="ECO:0000259" key="6">
    <source>
        <dbReference type="Pfam" id="PF08281"/>
    </source>
</evidence>
<evidence type="ECO:0000256" key="2">
    <source>
        <dbReference type="ARBA" id="ARBA00023015"/>
    </source>
</evidence>
<gene>
    <name evidence="7" type="ORF">DR950_40965</name>
</gene>
<dbReference type="Gene3D" id="1.10.10.10">
    <property type="entry name" value="Winged helix-like DNA-binding domain superfamily/Winged helix DNA-binding domain"/>
    <property type="match status" value="1"/>
</dbReference>
<dbReference type="InterPro" id="IPR013249">
    <property type="entry name" value="RNA_pol_sigma70_r4_t2"/>
</dbReference>
<comment type="caution">
    <text evidence="7">The sequence shown here is derived from an EMBL/GenBank/DDBJ whole genome shotgun (WGS) entry which is preliminary data.</text>
</comment>
<dbReference type="InterPro" id="IPR036388">
    <property type="entry name" value="WH-like_DNA-bd_sf"/>
</dbReference>
<evidence type="ECO:0000256" key="4">
    <source>
        <dbReference type="ARBA" id="ARBA00023125"/>
    </source>
</evidence>
<keyword evidence="2" id="KW-0805">Transcription regulation</keyword>
<dbReference type="GO" id="GO:0016987">
    <property type="term" value="F:sigma factor activity"/>
    <property type="evidence" value="ECO:0007669"/>
    <property type="project" value="UniProtKB-KW"/>
</dbReference>
<keyword evidence="3" id="KW-0731">Sigma factor</keyword>
<organism evidence="7 8">
    <name type="scientific">Kitasatospora xanthocidica</name>
    <dbReference type="NCBI Taxonomy" id="83382"/>
    <lineage>
        <taxon>Bacteria</taxon>
        <taxon>Bacillati</taxon>
        <taxon>Actinomycetota</taxon>
        <taxon>Actinomycetes</taxon>
        <taxon>Kitasatosporales</taxon>
        <taxon>Streptomycetaceae</taxon>
        <taxon>Kitasatospora</taxon>
    </lineage>
</organism>
<feature type="domain" description="RNA polymerase sigma factor 70 region 4 type 2" evidence="6">
    <location>
        <begin position="149"/>
        <end position="200"/>
    </location>
</feature>
<dbReference type="InterPro" id="IPR014284">
    <property type="entry name" value="RNA_pol_sigma-70_dom"/>
</dbReference>
<dbReference type="EMBL" id="QVIG01000003">
    <property type="protein sequence ID" value="RGD55702.1"/>
    <property type="molecule type" value="Genomic_DNA"/>
</dbReference>
<keyword evidence="5" id="KW-0804">Transcription</keyword>
<evidence type="ECO:0000256" key="3">
    <source>
        <dbReference type="ARBA" id="ARBA00023082"/>
    </source>
</evidence>
<dbReference type="GO" id="GO:0003677">
    <property type="term" value="F:DNA binding"/>
    <property type="evidence" value="ECO:0007669"/>
    <property type="project" value="UniProtKB-KW"/>
</dbReference>
<reference evidence="7 8" key="1">
    <citation type="submission" date="2018-08" db="EMBL/GenBank/DDBJ databases">
        <title>Diversity &amp; Physiological Properties of Lignin-Decomposing Actinobacteria from Soil.</title>
        <authorList>
            <person name="Roh S.G."/>
            <person name="Kim S.B."/>
        </authorList>
    </citation>
    <scope>NUCLEOTIDE SEQUENCE [LARGE SCALE GENOMIC DNA]</scope>
    <source>
        <strain evidence="7 8">MMS17-GH009</strain>
    </source>
</reference>
<evidence type="ECO:0000313" key="7">
    <source>
        <dbReference type="EMBL" id="RGD55702.1"/>
    </source>
</evidence>
<dbReference type="GO" id="GO:0006352">
    <property type="term" value="P:DNA-templated transcription initiation"/>
    <property type="evidence" value="ECO:0007669"/>
    <property type="project" value="InterPro"/>
</dbReference>
<dbReference type="Proteomes" id="UP000263377">
    <property type="component" value="Unassembled WGS sequence"/>
</dbReference>
<keyword evidence="4" id="KW-0238">DNA-binding</keyword>
<sequence length="216" mass="23624">MTIDRGAPPRRHRGGTAVAYLRGTAAEPTADTDPGLRSDPELRLGLPYAAFCETHEPAWRALALTRIGSQSDAELVVSAVKADLARCWSQVLRFEEPAAYAWRLANRHVADWVAAEEPVEVEAVTFAAVIGAFKQVAKGLLHSEADEVRLYAAILELPDRQRDVVILRYLLGLHVKVIAAYLGRPVATVHSNLRHARERLARRLGVGELPDGGGEL</sequence>
<dbReference type="AlphaFoldDB" id="A0A372ZJP9"/>
<name>A0A372ZJP9_9ACTN</name>
<proteinExistence type="inferred from homology"/>
<accession>A0A372ZJP9</accession>
<dbReference type="InterPro" id="IPR039425">
    <property type="entry name" value="RNA_pol_sigma-70-like"/>
</dbReference>
<dbReference type="RefSeq" id="WP_117493004.1">
    <property type="nucleotide sequence ID" value="NZ_QVIG01000003.1"/>
</dbReference>
<comment type="similarity">
    <text evidence="1">Belongs to the sigma-70 factor family. ECF subfamily.</text>
</comment>
<dbReference type="SUPFAM" id="SSF88659">
    <property type="entry name" value="Sigma3 and sigma4 domains of RNA polymerase sigma factors"/>
    <property type="match status" value="1"/>
</dbReference>
<dbReference type="InterPro" id="IPR013324">
    <property type="entry name" value="RNA_pol_sigma_r3/r4-like"/>
</dbReference>
<evidence type="ECO:0000313" key="8">
    <source>
        <dbReference type="Proteomes" id="UP000263377"/>
    </source>
</evidence>
<dbReference type="NCBIfam" id="TIGR02937">
    <property type="entry name" value="sigma70-ECF"/>
    <property type="match status" value="1"/>
</dbReference>
<dbReference type="PANTHER" id="PTHR43133">
    <property type="entry name" value="RNA POLYMERASE ECF-TYPE SIGMA FACTO"/>
    <property type="match status" value="1"/>
</dbReference>
<dbReference type="CDD" id="cd06171">
    <property type="entry name" value="Sigma70_r4"/>
    <property type="match status" value="1"/>
</dbReference>
<evidence type="ECO:0000256" key="1">
    <source>
        <dbReference type="ARBA" id="ARBA00010641"/>
    </source>
</evidence>
<dbReference type="Pfam" id="PF08281">
    <property type="entry name" value="Sigma70_r4_2"/>
    <property type="match status" value="1"/>
</dbReference>
<protein>
    <submittedName>
        <fullName evidence="7">Sigma-70 family RNA polymerase sigma factor</fullName>
    </submittedName>
</protein>
<dbReference type="PANTHER" id="PTHR43133:SF8">
    <property type="entry name" value="RNA POLYMERASE SIGMA FACTOR HI_1459-RELATED"/>
    <property type="match status" value="1"/>
</dbReference>
<keyword evidence="8" id="KW-1185">Reference proteome</keyword>